<dbReference type="Gene3D" id="1.10.443.10">
    <property type="entry name" value="Intergrase catalytic core"/>
    <property type="match status" value="1"/>
</dbReference>
<protein>
    <recommendedName>
        <fullName evidence="6">Core-binding (CB) domain-containing protein</fullName>
    </recommendedName>
</protein>
<keyword evidence="8" id="KW-1185">Reference proteome</keyword>
<comment type="similarity">
    <text evidence="1">Belongs to the 'phage' integrase family.</text>
</comment>
<organism evidence="7 8">
    <name type="scientific">Phreatobacter aquaticus</name>
    <dbReference type="NCBI Taxonomy" id="2570229"/>
    <lineage>
        <taxon>Bacteria</taxon>
        <taxon>Pseudomonadati</taxon>
        <taxon>Pseudomonadota</taxon>
        <taxon>Alphaproteobacteria</taxon>
        <taxon>Hyphomicrobiales</taxon>
        <taxon>Phreatobacteraceae</taxon>
        <taxon>Phreatobacter</taxon>
    </lineage>
</organism>
<keyword evidence="3 5" id="KW-0238">DNA-binding</keyword>
<keyword evidence="2" id="KW-0229">DNA integration</keyword>
<dbReference type="Proteomes" id="UP000298588">
    <property type="component" value="Chromosome"/>
</dbReference>
<evidence type="ECO:0000256" key="4">
    <source>
        <dbReference type="ARBA" id="ARBA00023172"/>
    </source>
</evidence>
<proteinExistence type="inferred from homology"/>
<sequence length="493" mass="54027">MARAIDGPTSIRCWMSVLRNRHKSECICASTLGEEHGSVVGLIAREPELRLGAAGDFHFALPLAGELIDRFRGSSVAVRVDGLAFDVTVDEVVAIPTSALTLQEAKYFAAAISFQVLATLHDSGNARDDRPISARLALVSTDSSDSRAALPAAKAEPAPVPAAEPVSASLTFTELFDLWSRHHLAVGGAPTTPPYWRTLVGRFEHFLGHADPARVTAHDVRAYRDHLIQTGRHVRTARDSDLAALRSLFRFGVENDLVPNDPTSGVRVRSGRLVTSRKMLAFSDEEAAIILKAADCERIASRRWIPWLTALTGSRVATMVNLRREDVVCVDGIWCVKVSRKAGPVKTAASERLVPLHPALIERGFIAFVQSGTSERLFIRSYRKVDAAVVGDAGADPYYPGRTTYNRMTEWIHSLGLEIGRSAGKDPNHAWRHWFKEKAFSVGIPEKITDAIVGHAQISAARRYGNVTLRQMHEALCQMPLPSPDRTDQRNAA</sequence>
<dbReference type="OrthoDB" id="9784724at2"/>
<dbReference type="Gene3D" id="1.10.150.130">
    <property type="match status" value="1"/>
</dbReference>
<dbReference type="GO" id="GO:0003677">
    <property type="term" value="F:DNA binding"/>
    <property type="evidence" value="ECO:0007669"/>
    <property type="project" value="UniProtKB-UniRule"/>
</dbReference>
<dbReference type="GO" id="GO:0015074">
    <property type="term" value="P:DNA integration"/>
    <property type="evidence" value="ECO:0007669"/>
    <property type="project" value="UniProtKB-KW"/>
</dbReference>
<dbReference type="PROSITE" id="PS51900">
    <property type="entry name" value="CB"/>
    <property type="match status" value="1"/>
</dbReference>
<dbReference type="InterPro" id="IPR010998">
    <property type="entry name" value="Integrase_recombinase_N"/>
</dbReference>
<dbReference type="EMBL" id="CP039865">
    <property type="protein sequence ID" value="QCK87759.1"/>
    <property type="molecule type" value="Genomic_DNA"/>
</dbReference>
<dbReference type="RefSeq" id="WP_137101087.1">
    <property type="nucleotide sequence ID" value="NZ_CP039865.1"/>
</dbReference>
<evidence type="ECO:0000256" key="5">
    <source>
        <dbReference type="PROSITE-ProRule" id="PRU01248"/>
    </source>
</evidence>
<dbReference type="AlphaFoldDB" id="A0A4D7QQG9"/>
<dbReference type="InterPro" id="IPR050090">
    <property type="entry name" value="Tyrosine_recombinase_XerCD"/>
</dbReference>
<keyword evidence="4" id="KW-0233">DNA recombination</keyword>
<dbReference type="SUPFAM" id="SSF56349">
    <property type="entry name" value="DNA breaking-rejoining enzymes"/>
    <property type="match status" value="1"/>
</dbReference>
<dbReference type="InterPro" id="IPR011010">
    <property type="entry name" value="DNA_brk_join_enz"/>
</dbReference>
<dbReference type="InterPro" id="IPR013762">
    <property type="entry name" value="Integrase-like_cat_sf"/>
</dbReference>
<accession>A0A4D7QQG9</accession>
<evidence type="ECO:0000256" key="3">
    <source>
        <dbReference type="ARBA" id="ARBA00023125"/>
    </source>
</evidence>
<feature type="domain" description="Core-binding (CB)" evidence="6">
    <location>
        <begin position="170"/>
        <end position="253"/>
    </location>
</feature>
<gene>
    <name evidence="7" type="ORF">E8L99_19385</name>
</gene>
<evidence type="ECO:0000313" key="8">
    <source>
        <dbReference type="Proteomes" id="UP000298588"/>
    </source>
</evidence>
<dbReference type="InterPro" id="IPR044068">
    <property type="entry name" value="CB"/>
</dbReference>
<evidence type="ECO:0000313" key="7">
    <source>
        <dbReference type="EMBL" id="QCK87759.1"/>
    </source>
</evidence>
<dbReference type="KEGG" id="paqt:E8L99_19385"/>
<dbReference type="PANTHER" id="PTHR30349">
    <property type="entry name" value="PHAGE INTEGRASE-RELATED"/>
    <property type="match status" value="1"/>
</dbReference>
<evidence type="ECO:0000256" key="2">
    <source>
        <dbReference type="ARBA" id="ARBA00022908"/>
    </source>
</evidence>
<evidence type="ECO:0000259" key="6">
    <source>
        <dbReference type="PROSITE" id="PS51900"/>
    </source>
</evidence>
<evidence type="ECO:0000256" key="1">
    <source>
        <dbReference type="ARBA" id="ARBA00008857"/>
    </source>
</evidence>
<dbReference type="PANTHER" id="PTHR30349:SF41">
    <property type="entry name" value="INTEGRASE_RECOMBINASE PROTEIN MJ0367-RELATED"/>
    <property type="match status" value="1"/>
</dbReference>
<reference evidence="7 8" key="1">
    <citation type="submission" date="2019-04" db="EMBL/GenBank/DDBJ databases">
        <title>Phreatobacter aquaticus sp. nov.</title>
        <authorList>
            <person name="Choi A."/>
            <person name="Baek K."/>
        </authorList>
    </citation>
    <scope>NUCLEOTIDE SEQUENCE [LARGE SCALE GENOMIC DNA]</scope>
    <source>
        <strain evidence="7 8">NMCR1094</strain>
    </source>
</reference>
<name>A0A4D7QQG9_9HYPH</name>
<dbReference type="GO" id="GO:0006310">
    <property type="term" value="P:DNA recombination"/>
    <property type="evidence" value="ECO:0007669"/>
    <property type="project" value="UniProtKB-KW"/>
</dbReference>